<organism evidence="2 3">
    <name type="scientific">Chryseobacterium candidae</name>
    <dbReference type="NCBI Taxonomy" id="1978493"/>
    <lineage>
        <taxon>Bacteria</taxon>
        <taxon>Pseudomonadati</taxon>
        <taxon>Bacteroidota</taxon>
        <taxon>Flavobacteriia</taxon>
        <taxon>Flavobacteriales</taxon>
        <taxon>Weeksellaceae</taxon>
        <taxon>Chryseobacterium group</taxon>
        <taxon>Chryseobacterium</taxon>
    </lineage>
</organism>
<evidence type="ECO:0000313" key="2">
    <source>
        <dbReference type="EMBL" id="THV56525.1"/>
    </source>
</evidence>
<gene>
    <name evidence="2" type="ORF">EK417_17560</name>
</gene>
<evidence type="ECO:0000313" key="3">
    <source>
        <dbReference type="Proteomes" id="UP000306038"/>
    </source>
</evidence>
<reference evidence="2 3" key="1">
    <citation type="submission" date="2019-01" db="EMBL/GenBank/DDBJ databases">
        <authorList>
            <person name="B I."/>
            <person name="Ch S."/>
            <person name="Ch V.R."/>
        </authorList>
    </citation>
    <scope>NUCLEOTIDE SEQUENCE [LARGE SCALE GENOMIC DNA]</scope>
    <source>
        <strain evidence="2 3">JC507</strain>
    </source>
</reference>
<feature type="coiled-coil region" evidence="1">
    <location>
        <begin position="492"/>
        <end position="524"/>
    </location>
</feature>
<accession>A0ABY2R2G8</accession>
<name>A0ABY2R2G8_9FLAO</name>
<sequence length="743" mass="85324">MENFDDEFGDLSGYKILSFDEVTQGFEGNKNPLQGLAGNSFEELSAFKNSPFGQYWEKNIHEWAKNIFGASKIIEKRNLTIADISKRVSYSQADAYGAFSDTSKYNFVVYAHPDGEEVIKMYEDPNKIPDPQRPFEVLVFIETDDGKFDFGKIVRVKFGSAVIDDLKDKYFRELPWNDNDPKDIAEEFIKRAWKASVSAQTVQAVEQEQSTPDFKDLMIKAIQYEYDNHKFDDFSWFMLIIKGGEYLDFNLPNWAFGIGHWLRTKKYKEDKYWNGDLPEKEYTPAFLPNSFFYDKQEDRVKSLKESFHKPYDALKSEINKKITHDDPVSKVVKKWINQNIDECQKITDGYLEGLAKIYIPDGSLQTIIKHYHAFEVGLYNGILEFLAGLCDLVAIVILILRDEIGFRMTDKLTEKFENFVNNLFSNTFELLNKICKKFYKILLDFGKWYLTYEGKSYFLLKELGELVPDILTFLIPVLKGSKAAKIGTVAGKETVEETIEKTVKETAEEEAKHISQSAKEALETGKTKEATEQAVKEAEQKVEQKVPFYEEAKIPSSKKIINPETGKEFGKFLRGKYLELIGSKKSTLFGGNKIVLSTEETTTVTGILFDVNSVARRGEALKGVTKMGVNKGGINILRSSKWGELLEKYKYLESIDKNKYYRKVTDEFWEQANKPWLDEAIKRGDPIRFVTDPISDAGKYVKVGKEFVLDNKGNKIPTIFSREVEYLSQNGYKIEGHLATKIK</sequence>
<dbReference type="RefSeq" id="WP_136522903.1">
    <property type="nucleotide sequence ID" value="NZ_SDLV01000047.1"/>
</dbReference>
<protein>
    <submittedName>
        <fullName evidence="2">Uncharacterized protein</fullName>
    </submittedName>
</protein>
<evidence type="ECO:0000256" key="1">
    <source>
        <dbReference type="SAM" id="Coils"/>
    </source>
</evidence>
<keyword evidence="1" id="KW-0175">Coiled coil</keyword>
<keyword evidence="3" id="KW-1185">Reference proteome</keyword>
<comment type="caution">
    <text evidence="2">The sequence shown here is derived from an EMBL/GenBank/DDBJ whole genome shotgun (WGS) entry which is preliminary data.</text>
</comment>
<proteinExistence type="predicted"/>
<dbReference type="EMBL" id="SDLV01000047">
    <property type="protein sequence ID" value="THV56525.1"/>
    <property type="molecule type" value="Genomic_DNA"/>
</dbReference>
<dbReference type="Proteomes" id="UP000306038">
    <property type="component" value="Unassembled WGS sequence"/>
</dbReference>